<dbReference type="Proteomes" id="UP000278807">
    <property type="component" value="Unassembled WGS sequence"/>
</dbReference>
<name>A0A0R3T9C9_RODNA</name>
<protein>
    <recommendedName>
        <fullName evidence="7">Tetraspanin</fullName>
    </recommendedName>
</protein>
<dbReference type="OrthoDB" id="10033535at2759"/>
<reference evidence="8 9" key="2">
    <citation type="submission" date="2018-11" db="EMBL/GenBank/DDBJ databases">
        <authorList>
            <consortium name="Pathogen Informatics"/>
        </authorList>
    </citation>
    <scope>NUCLEOTIDE SEQUENCE [LARGE SCALE GENOMIC DNA]</scope>
</reference>
<dbReference type="PIRSF" id="PIRSF002419">
    <property type="entry name" value="Tetraspanin"/>
    <property type="match status" value="1"/>
</dbReference>
<dbReference type="Gene3D" id="1.10.1450.10">
    <property type="entry name" value="Tetraspanin"/>
    <property type="match status" value="1"/>
</dbReference>
<dbReference type="AlphaFoldDB" id="A0A0R3T9C9"/>
<keyword evidence="9" id="KW-1185">Reference proteome</keyword>
<evidence type="ECO:0000313" key="8">
    <source>
        <dbReference type="EMBL" id="VDN99525.1"/>
    </source>
</evidence>
<dbReference type="Pfam" id="PF00335">
    <property type="entry name" value="Tetraspanin"/>
    <property type="match status" value="1"/>
</dbReference>
<keyword evidence="4 7" id="KW-1133">Transmembrane helix</keyword>
<feature type="transmembrane region" description="Helical" evidence="7">
    <location>
        <begin position="20"/>
        <end position="39"/>
    </location>
</feature>
<feature type="transmembrane region" description="Helical" evidence="7">
    <location>
        <begin position="83"/>
        <end position="107"/>
    </location>
</feature>
<comment type="subcellular location">
    <subcellularLocation>
        <location evidence="1 7">Membrane</location>
        <topology evidence="1 7">Multi-pass membrane protein</topology>
    </subcellularLocation>
</comment>
<comment type="similarity">
    <text evidence="2 7">Belongs to the tetraspanin (TM4SF) family.</text>
</comment>
<evidence type="ECO:0000256" key="4">
    <source>
        <dbReference type="ARBA" id="ARBA00022989"/>
    </source>
</evidence>
<sequence length="213" mass="22860">MALSCGKTMLVGLSVIFNSIFFLCGLTLIAFASYLLYSLHSTFPEVKLHEYGIVIAFLVFGLVVCVLSFLGCCGAATGNVCMLTTYAVLIAVIFILDIVAIILGFVYKDQIPSLTRSALISEFEKYKNGSGIAMEAIESVFMCCGVDGPSDYGTNISQSCESFTEGCDAKIQDYIVRYSVILFIIAISIAIFTLATIVCAACVVSGIKSYLPV</sequence>
<dbReference type="STRING" id="102285.A0A0R3T9C9"/>
<feature type="disulfide bond" evidence="6">
    <location>
        <begin position="144"/>
        <end position="160"/>
    </location>
</feature>
<evidence type="ECO:0000256" key="2">
    <source>
        <dbReference type="ARBA" id="ARBA00006840"/>
    </source>
</evidence>
<dbReference type="InterPro" id="IPR008952">
    <property type="entry name" value="Tetraspanin_EC2_sf"/>
</dbReference>
<evidence type="ECO:0000256" key="3">
    <source>
        <dbReference type="ARBA" id="ARBA00022692"/>
    </source>
</evidence>
<dbReference type="WBParaSite" id="HNAJ_0000366801-mRNA-1">
    <property type="protein sequence ID" value="HNAJ_0000366801-mRNA-1"/>
    <property type="gene ID" value="HNAJ_0000366801"/>
</dbReference>
<organism evidence="10">
    <name type="scientific">Rodentolepis nana</name>
    <name type="common">Dwarf tapeworm</name>
    <name type="synonym">Hymenolepis nana</name>
    <dbReference type="NCBI Taxonomy" id="102285"/>
    <lineage>
        <taxon>Eukaryota</taxon>
        <taxon>Metazoa</taxon>
        <taxon>Spiralia</taxon>
        <taxon>Lophotrochozoa</taxon>
        <taxon>Platyhelminthes</taxon>
        <taxon>Cestoda</taxon>
        <taxon>Eucestoda</taxon>
        <taxon>Cyclophyllidea</taxon>
        <taxon>Hymenolepididae</taxon>
        <taxon>Rodentolepis</taxon>
    </lineage>
</organism>
<dbReference type="PANTHER" id="PTHR19282">
    <property type="entry name" value="TETRASPANIN"/>
    <property type="match status" value="1"/>
</dbReference>
<feature type="transmembrane region" description="Helical" evidence="7">
    <location>
        <begin position="51"/>
        <end position="77"/>
    </location>
</feature>
<feature type="transmembrane region" description="Helical" evidence="7">
    <location>
        <begin position="180"/>
        <end position="207"/>
    </location>
</feature>
<dbReference type="InterPro" id="IPR018499">
    <property type="entry name" value="Tetraspanin/Peripherin"/>
</dbReference>
<keyword evidence="3 7" id="KW-0812">Transmembrane</keyword>
<dbReference type="EMBL" id="UZAE01002216">
    <property type="protein sequence ID" value="VDN99525.1"/>
    <property type="molecule type" value="Genomic_DNA"/>
</dbReference>
<dbReference type="GO" id="GO:0005886">
    <property type="term" value="C:plasma membrane"/>
    <property type="evidence" value="ECO:0007669"/>
    <property type="project" value="TreeGrafter"/>
</dbReference>
<dbReference type="InterPro" id="IPR000301">
    <property type="entry name" value="Tetraspanin_animals"/>
</dbReference>
<proteinExistence type="inferred from homology"/>
<evidence type="ECO:0000256" key="1">
    <source>
        <dbReference type="ARBA" id="ARBA00004141"/>
    </source>
</evidence>
<evidence type="ECO:0000313" key="10">
    <source>
        <dbReference type="WBParaSite" id="HNAJ_0000366801-mRNA-1"/>
    </source>
</evidence>
<accession>A0A0R3T9C9</accession>
<keyword evidence="6" id="KW-1015">Disulfide bond</keyword>
<gene>
    <name evidence="8" type="ORF">HNAJ_LOCUS3666</name>
</gene>
<dbReference type="SUPFAM" id="SSF48652">
    <property type="entry name" value="Tetraspanin"/>
    <property type="match status" value="1"/>
</dbReference>
<keyword evidence="5 7" id="KW-0472">Membrane</keyword>
<reference evidence="10" key="1">
    <citation type="submission" date="2017-02" db="UniProtKB">
        <authorList>
            <consortium name="WormBaseParasite"/>
        </authorList>
    </citation>
    <scope>IDENTIFICATION</scope>
</reference>
<evidence type="ECO:0000313" key="9">
    <source>
        <dbReference type="Proteomes" id="UP000278807"/>
    </source>
</evidence>
<evidence type="ECO:0000256" key="5">
    <source>
        <dbReference type="ARBA" id="ARBA00023136"/>
    </source>
</evidence>
<dbReference type="PANTHER" id="PTHR19282:SF456">
    <property type="entry name" value="CD63 MOLECULE"/>
    <property type="match status" value="1"/>
</dbReference>
<evidence type="ECO:0000256" key="6">
    <source>
        <dbReference type="PIRSR" id="PIRSR002419-1"/>
    </source>
</evidence>
<evidence type="ECO:0000256" key="7">
    <source>
        <dbReference type="RuleBase" id="RU361218"/>
    </source>
</evidence>
<dbReference type="PRINTS" id="PR00259">
    <property type="entry name" value="TMFOUR"/>
</dbReference>